<accession>E4XJ70</accession>
<gene>
    <name evidence="1" type="ORF">GSOID_T00012652001</name>
</gene>
<protein>
    <submittedName>
        <fullName evidence="1">Uncharacterized protein</fullName>
    </submittedName>
</protein>
<dbReference type="InParanoid" id="E4XJ70"/>
<proteinExistence type="predicted"/>
<reference evidence="1" key="1">
    <citation type="journal article" date="2010" name="Science">
        <title>Plasticity of animal genome architecture unmasked by rapid evolution of a pelagic tunicate.</title>
        <authorList>
            <person name="Denoeud F."/>
            <person name="Henriet S."/>
            <person name="Mungpakdee S."/>
            <person name="Aury J.M."/>
            <person name="Da Silva C."/>
            <person name="Brinkmann H."/>
            <person name="Mikhaleva J."/>
            <person name="Olsen L.C."/>
            <person name="Jubin C."/>
            <person name="Canestro C."/>
            <person name="Bouquet J.M."/>
            <person name="Danks G."/>
            <person name="Poulain J."/>
            <person name="Campsteijn C."/>
            <person name="Adamski M."/>
            <person name="Cross I."/>
            <person name="Yadetie F."/>
            <person name="Muffato M."/>
            <person name="Louis A."/>
            <person name="Butcher S."/>
            <person name="Tsagkogeorga G."/>
            <person name="Konrad A."/>
            <person name="Singh S."/>
            <person name="Jensen M.F."/>
            <person name="Cong E.H."/>
            <person name="Eikeseth-Otteraa H."/>
            <person name="Noel B."/>
            <person name="Anthouard V."/>
            <person name="Porcel B.M."/>
            <person name="Kachouri-Lafond R."/>
            <person name="Nishino A."/>
            <person name="Ugolini M."/>
            <person name="Chourrout P."/>
            <person name="Nishida H."/>
            <person name="Aasland R."/>
            <person name="Huzurbazar S."/>
            <person name="Westhof E."/>
            <person name="Delsuc F."/>
            <person name="Lehrach H."/>
            <person name="Reinhardt R."/>
            <person name="Weissenbach J."/>
            <person name="Roy S.W."/>
            <person name="Artiguenave F."/>
            <person name="Postlethwait J.H."/>
            <person name="Manak J.R."/>
            <person name="Thompson E.M."/>
            <person name="Jaillon O."/>
            <person name="Du Pasquier L."/>
            <person name="Boudinot P."/>
            <person name="Liberles D.A."/>
            <person name="Volff J.N."/>
            <person name="Philippe H."/>
            <person name="Lenhard B."/>
            <person name="Roest Crollius H."/>
            <person name="Wincker P."/>
            <person name="Chourrout D."/>
        </authorList>
    </citation>
    <scope>NUCLEOTIDE SEQUENCE [LARGE SCALE GENOMIC DNA]</scope>
</reference>
<sequence length="133" mass="14580">MKVSALIVKITIAFSLREKRSIAKGNRFTSNAVLGNYNVLTGHDSATLDGALDGFVLEDNSFGGDFNFGNVEDGELRDVGNNMSIANNKFFGSFQLFNGADKLDNSLNDGSYVGNIFGKNFKIGNKNWNENRR</sequence>
<evidence type="ECO:0000313" key="2">
    <source>
        <dbReference type="Proteomes" id="UP000001307"/>
    </source>
</evidence>
<evidence type="ECO:0000313" key="1">
    <source>
        <dbReference type="EMBL" id="CBY10513.1"/>
    </source>
</evidence>
<dbReference type="Proteomes" id="UP000001307">
    <property type="component" value="Unassembled WGS sequence"/>
</dbReference>
<organism evidence="1">
    <name type="scientific">Oikopleura dioica</name>
    <name type="common">Tunicate</name>
    <dbReference type="NCBI Taxonomy" id="34765"/>
    <lineage>
        <taxon>Eukaryota</taxon>
        <taxon>Metazoa</taxon>
        <taxon>Chordata</taxon>
        <taxon>Tunicata</taxon>
        <taxon>Appendicularia</taxon>
        <taxon>Copelata</taxon>
        <taxon>Oikopleuridae</taxon>
        <taxon>Oikopleura</taxon>
    </lineage>
</organism>
<dbReference type="EMBL" id="FN653058">
    <property type="protein sequence ID" value="CBY10513.1"/>
    <property type="molecule type" value="Genomic_DNA"/>
</dbReference>
<dbReference type="AlphaFoldDB" id="E4XJ70"/>
<keyword evidence="2" id="KW-1185">Reference proteome</keyword>
<name>E4XJ70_OIKDI</name>